<feature type="region of interest" description="Disordered" evidence="5">
    <location>
        <begin position="875"/>
        <end position="916"/>
    </location>
</feature>
<dbReference type="EMBL" id="MU001866">
    <property type="protein sequence ID" value="KAF2795200.1"/>
    <property type="molecule type" value="Genomic_DNA"/>
</dbReference>
<dbReference type="PANTHER" id="PTHR40787:SF3">
    <property type="entry name" value="PROTEIN TRANSPORT PROTEIN SEC39"/>
    <property type="match status" value="1"/>
</dbReference>
<dbReference type="InterPro" id="IPR013244">
    <property type="entry name" value="Sec39_domain"/>
</dbReference>
<dbReference type="GO" id="GO:0005783">
    <property type="term" value="C:endoplasmic reticulum"/>
    <property type="evidence" value="ECO:0007669"/>
    <property type="project" value="UniProtKB-SubCell"/>
</dbReference>
<accession>A0A6A6XF49</accession>
<evidence type="ECO:0000256" key="5">
    <source>
        <dbReference type="SAM" id="MobiDB-lite"/>
    </source>
</evidence>
<dbReference type="Pfam" id="PF08314">
    <property type="entry name" value="Sec39"/>
    <property type="match status" value="1"/>
</dbReference>
<dbReference type="PANTHER" id="PTHR40787">
    <property type="entry name" value="SECRETED PROTEIN"/>
    <property type="match status" value="1"/>
</dbReference>
<comment type="subcellular location">
    <subcellularLocation>
        <location evidence="1">Endoplasmic reticulum</location>
    </subcellularLocation>
</comment>
<gene>
    <name evidence="7" type="ORF">K505DRAFT_374089</name>
</gene>
<evidence type="ECO:0000256" key="4">
    <source>
        <dbReference type="ARBA" id="ARBA00022927"/>
    </source>
</evidence>
<evidence type="ECO:0000313" key="8">
    <source>
        <dbReference type="Proteomes" id="UP000799757"/>
    </source>
</evidence>
<protein>
    <submittedName>
        <fullName evidence="7">Secretory pathway Sec39</fullName>
    </submittedName>
</protein>
<keyword evidence="2" id="KW-0813">Transport</keyword>
<organism evidence="7 8">
    <name type="scientific">Melanomma pulvis-pyrius CBS 109.77</name>
    <dbReference type="NCBI Taxonomy" id="1314802"/>
    <lineage>
        <taxon>Eukaryota</taxon>
        <taxon>Fungi</taxon>
        <taxon>Dikarya</taxon>
        <taxon>Ascomycota</taxon>
        <taxon>Pezizomycotina</taxon>
        <taxon>Dothideomycetes</taxon>
        <taxon>Pleosporomycetidae</taxon>
        <taxon>Pleosporales</taxon>
        <taxon>Melanommataceae</taxon>
        <taxon>Melanomma</taxon>
    </lineage>
</organism>
<dbReference type="GO" id="GO:0015031">
    <property type="term" value="P:protein transport"/>
    <property type="evidence" value="ECO:0007669"/>
    <property type="project" value="UniProtKB-KW"/>
</dbReference>
<dbReference type="AlphaFoldDB" id="A0A6A6XF49"/>
<name>A0A6A6XF49_9PLEO</name>
<keyword evidence="4" id="KW-0653">Protein transport</keyword>
<evidence type="ECO:0000259" key="6">
    <source>
        <dbReference type="Pfam" id="PF08314"/>
    </source>
</evidence>
<dbReference type="GO" id="GO:0006890">
    <property type="term" value="P:retrograde vesicle-mediated transport, Golgi to endoplasmic reticulum"/>
    <property type="evidence" value="ECO:0007669"/>
    <property type="project" value="InterPro"/>
</dbReference>
<proteinExistence type="predicted"/>
<evidence type="ECO:0000256" key="2">
    <source>
        <dbReference type="ARBA" id="ARBA00022448"/>
    </source>
</evidence>
<evidence type="ECO:0000256" key="1">
    <source>
        <dbReference type="ARBA" id="ARBA00004240"/>
    </source>
</evidence>
<keyword evidence="3" id="KW-0256">Endoplasmic reticulum</keyword>
<dbReference type="Proteomes" id="UP000799757">
    <property type="component" value="Unassembled WGS sequence"/>
</dbReference>
<feature type="compositionally biased region" description="Low complexity" evidence="5">
    <location>
        <begin position="875"/>
        <end position="896"/>
    </location>
</feature>
<feature type="domain" description="Sec39" evidence="6">
    <location>
        <begin position="16"/>
        <end position="819"/>
    </location>
</feature>
<dbReference type="OrthoDB" id="3434013at2759"/>
<evidence type="ECO:0000313" key="7">
    <source>
        <dbReference type="EMBL" id="KAF2795200.1"/>
    </source>
</evidence>
<reference evidence="7" key="1">
    <citation type="journal article" date="2020" name="Stud. Mycol.">
        <title>101 Dothideomycetes genomes: a test case for predicting lifestyles and emergence of pathogens.</title>
        <authorList>
            <person name="Haridas S."/>
            <person name="Albert R."/>
            <person name="Binder M."/>
            <person name="Bloem J."/>
            <person name="Labutti K."/>
            <person name="Salamov A."/>
            <person name="Andreopoulos B."/>
            <person name="Baker S."/>
            <person name="Barry K."/>
            <person name="Bills G."/>
            <person name="Bluhm B."/>
            <person name="Cannon C."/>
            <person name="Castanera R."/>
            <person name="Culley D."/>
            <person name="Daum C."/>
            <person name="Ezra D."/>
            <person name="Gonzalez J."/>
            <person name="Henrissat B."/>
            <person name="Kuo A."/>
            <person name="Liang C."/>
            <person name="Lipzen A."/>
            <person name="Lutzoni F."/>
            <person name="Magnuson J."/>
            <person name="Mondo S."/>
            <person name="Nolan M."/>
            <person name="Ohm R."/>
            <person name="Pangilinan J."/>
            <person name="Park H.-J."/>
            <person name="Ramirez L."/>
            <person name="Alfaro M."/>
            <person name="Sun H."/>
            <person name="Tritt A."/>
            <person name="Yoshinaga Y."/>
            <person name="Zwiers L.-H."/>
            <person name="Turgeon B."/>
            <person name="Goodwin S."/>
            <person name="Spatafora J."/>
            <person name="Crous P."/>
            <person name="Grigoriev I."/>
        </authorList>
    </citation>
    <scope>NUCLEOTIDE SEQUENCE</scope>
    <source>
        <strain evidence="7">CBS 109.77</strain>
    </source>
</reference>
<evidence type="ECO:0000256" key="3">
    <source>
        <dbReference type="ARBA" id="ARBA00022824"/>
    </source>
</evidence>
<sequence>MEKLQTLQKLSAPHCVLLAVHYATESNLAALRVLTALRESDFELELTLRILLTYLPDIADPFQLFQYLDELASDSRSPEDHATHALDLSSVQDLSTSQARKKRRKVDLLPLAHGLYKADSELDPLTLFLIHRAHRIDTNTGLLDLVPPLVVPFLHHSEHLRTWFISTVLPLLRLGYEYYPQKSTPSLDTFAQLRGRRAVECQLSYLRQTHGDRLAGHNAARDLRGVVGPWMCGESERKRRKISFGDRNASIDQQQTLESPEPDDWECLFEWLAHTSKDDFPLVASAISEWDGPDDLDLGAYNEGHVYIDDDHQRRLELRYAQTALASLYLVDNSSPETMQAAHSLLVRLANLLSLNPPRDLSAGVELLPSYDLSSPILQEHTTTILQQEHILRPDNTLTQPEQKALRLLELFLFSASLLSSLQYPISVRDVARLYLRDEYAEQASLLQKILHILSSGSKMDGEHWKAIRSKLLWLWGWEAISQDGDRHGRGILGRLENKTIETEILKALLESNQYALAIQIYITTPSGQPPLSMPDVQKVVLESAMHDYDNASNGNRTRGGMKKASDIVATFGPYFPYSTRFQRTRALLAATHAMSFYALILQHGVPFQPVNIRVSADPLSLLQKLLSQNSRSYTHLDDLISIGKNLVLAMPSTLMDEEADSVQLDSSDVEKKKIATERRVTGMAIEAALEEDDFETAYSYVVNRLSAPTLSPAVSPAVPSLSRRFSFGSILPTRPADEADDVSWRAALLAGRHRSSPSASWSGSAARPDLRRLEQRMELLSQALLLAPPSHLEEVLAVWQQCEAEMIALLAEETEAETRFNDLADRKIPGSFANETVAIQPRREVGRGAVEEAPMGLFDVARGAAAAFSKSAFPLRSNSSTPASRDAASASSRVSMDLSDAGSASGGEDRVRRRDMVASAVTGGLASGLGWVLGAKPVPERERD</sequence>
<keyword evidence="8" id="KW-1185">Reference proteome</keyword>